<evidence type="ECO:0000313" key="1">
    <source>
        <dbReference type="EMBL" id="PRY89898.1"/>
    </source>
</evidence>
<dbReference type="AlphaFoldDB" id="A0A2T0WT94"/>
<dbReference type="Gene3D" id="1.20.120.450">
    <property type="entry name" value="dinb family like domain"/>
    <property type="match status" value="1"/>
</dbReference>
<dbReference type="InterPro" id="IPR034660">
    <property type="entry name" value="DinB/YfiT-like"/>
</dbReference>
<reference evidence="1 2" key="1">
    <citation type="submission" date="2018-03" db="EMBL/GenBank/DDBJ databases">
        <title>Genomic Encyclopedia of Archaeal and Bacterial Type Strains, Phase II (KMG-II): from individual species to whole genera.</title>
        <authorList>
            <person name="Goeker M."/>
        </authorList>
    </citation>
    <scope>NUCLEOTIDE SEQUENCE [LARGE SCALE GENOMIC DNA]</scope>
    <source>
        <strain evidence="1 2">DSM 27929</strain>
    </source>
</reference>
<protein>
    <recommendedName>
        <fullName evidence="3">Damage-inducible protein DinB</fullName>
    </recommendedName>
</protein>
<evidence type="ECO:0000313" key="2">
    <source>
        <dbReference type="Proteomes" id="UP000238157"/>
    </source>
</evidence>
<sequence>MERNKELANRLNEVLLNGAWIANTNFKMEIESLTWLQATKKMGNLNSIAALTFHVNYYLGGIVNVFKGGALDIRDKYSFELPPIESASDWNKLIKDFLVNSEKFVEEVAKLPDSKLDEAFVDEKYGSYLRNIEGVIEHCYYHLGQIVLIKKMIPPMTDL</sequence>
<dbReference type="EMBL" id="PVTR01000002">
    <property type="protein sequence ID" value="PRY89898.1"/>
    <property type="molecule type" value="Genomic_DNA"/>
</dbReference>
<name>A0A2T0WT94_9BACT</name>
<organism evidence="1 2">
    <name type="scientific">Mongoliibacter ruber</name>
    <dbReference type="NCBI Taxonomy" id="1750599"/>
    <lineage>
        <taxon>Bacteria</taxon>
        <taxon>Pseudomonadati</taxon>
        <taxon>Bacteroidota</taxon>
        <taxon>Cytophagia</taxon>
        <taxon>Cytophagales</taxon>
        <taxon>Cyclobacteriaceae</taxon>
        <taxon>Mongoliibacter</taxon>
    </lineage>
</organism>
<keyword evidence="2" id="KW-1185">Reference proteome</keyword>
<dbReference type="RefSeq" id="WP_106132571.1">
    <property type="nucleotide sequence ID" value="NZ_PVTR01000002.1"/>
</dbReference>
<evidence type="ECO:0008006" key="3">
    <source>
        <dbReference type="Google" id="ProtNLM"/>
    </source>
</evidence>
<dbReference type="SUPFAM" id="SSF109854">
    <property type="entry name" value="DinB/YfiT-like putative metalloenzymes"/>
    <property type="match status" value="1"/>
</dbReference>
<dbReference type="Proteomes" id="UP000238157">
    <property type="component" value="Unassembled WGS sequence"/>
</dbReference>
<proteinExistence type="predicted"/>
<dbReference type="OrthoDB" id="9814103at2"/>
<accession>A0A2T0WT94</accession>
<gene>
    <name evidence="1" type="ORF">CLW00_102374</name>
</gene>
<comment type="caution">
    <text evidence="1">The sequence shown here is derived from an EMBL/GenBank/DDBJ whole genome shotgun (WGS) entry which is preliminary data.</text>
</comment>